<gene>
    <name evidence="5" type="ORF">EXM22_10035</name>
</gene>
<dbReference type="Proteomes" id="UP000324209">
    <property type="component" value="Chromosome"/>
</dbReference>
<keyword evidence="2" id="KW-0560">Oxidoreductase</keyword>
<dbReference type="SMART" id="SM00829">
    <property type="entry name" value="PKS_ER"/>
    <property type="match status" value="1"/>
</dbReference>
<organism evidence="5 6">
    <name type="scientific">Oceanispirochaeta crateris</name>
    <dbReference type="NCBI Taxonomy" id="2518645"/>
    <lineage>
        <taxon>Bacteria</taxon>
        <taxon>Pseudomonadati</taxon>
        <taxon>Spirochaetota</taxon>
        <taxon>Spirochaetia</taxon>
        <taxon>Spirochaetales</taxon>
        <taxon>Spirochaetaceae</taxon>
        <taxon>Oceanispirochaeta</taxon>
    </lineage>
</organism>
<feature type="domain" description="Enoyl reductase (ER)" evidence="4">
    <location>
        <begin position="10"/>
        <end position="347"/>
    </location>
</feature>
<dbReference type="SUPFAM" id="SSF50129">
    <property type="entry name" value="GroES-like"/>
    <property type="match status" value="1"/>
</dbReference>
<dbReference type="PANTHER" id="PTHR48106:SF18">
    <property type="entry name" value="QUINONE OXIDOREDUCTASE PIG3"/>
    <property type="match status" value="1"/>
</dbReference>
<evidence type="ECO:0000313" key="6">
    <source>
        <dbReference type="Proteomes" id="UP000324209"/>
    </source>
</evidence>
<dbReference type="InterPro" id="IPR036291">
    <property type="entry name" value="NAD(P)-bd_dom_sf"/>
</dbReference>
<dbReference type="SUPFAM" id="SSF51735">
    <property type="entry name" value="NAD(P)-binding Rossmann-fold domains"/>
    <property type="match status" value="1"/>
</dbReference>
<evidence type="ECO:0000256" key="1">
    <source>
        <dbReference type="ARBA" id="ARBA00022857"/>
    </source>
</evidence>
<dbReference type="PANTHER" id="PTHR48106">
    <property type="entry name" value="QUINONE OXIDOREDUCTASE PIG3-RELATED"/>
    <property type="match status" value="1"/>
</dbReference>
<dbReference type="GO" id="GO:0016651">
    <property type="term" value="F:oxidoreductase activity, acting on NAD(P)H"/>
    <property type="evidence" value="ECO:0007669"/>
    <property type="project" value="TreeGrafter"/>
</dbReference>
<accession>A0A5C1QRQ6</accession>
<dbReference type="Pfam" id="PF00107">
    <property type="entry name" value="ADH_zinc_N"/>
    <property type="match status" value="1"/>
</dbReference>
<dbReference type="EMBL" id="CP036150">
    <property type="protein sequence ID" value="QEN09899.1"/>
    <property type="molecule type" value="Genomic_DNA"/>
</dbReference>
<dbReference type="InterPro" id="IPR002364">
    <property type="entry name" value="Quin_OxRdtase/zeta-crystal_CS"/>
</dbReference>
<proteinExistence type="predicted"/>
<dbReference type="InterPro" id="IPR013154">
    <property type="entry name" value="ADH-like_N"/>
</dbReference>
<evidence type="ECO:0000256" key="3">
    <source>
        <dbReference type="SAM" id="MobiDB-lite"/>
    </source>
</evidence>
<name>A0A5C1QRQ6_9SPIO</name>
<sequence>MWAMVTTSQGGFEKLQYRRVPLPQIQENEVLIQVSAAGINNTEINTRLGWYSDKVNKGTQQLQEKEEEEDKPDGGWGKPTPFPLIQGTDCCGQVIACGSGKLAHLLGQRILVRPCMASQCQNNYTPWFGSDIDGSFAQFTAVPATEVFPVHSDWSDIELASIPCAYGTAENLLTLAELKKDESILITGASGGVGSAAVQLAKIRGAQIYGLCGHTKMDDLKKLGATPLNRSIPLDQQIKSIQMDTVLDMVGGENFPQLFETIKRGGRYVSSGAIAGPMVSLDLRKLYLKDITMKGGTAWQPGVFENLISYIEEGKIHPLIWKSMPMDKMVEAQKEFLQKKHFGKMVLLPNPL</sequence>
<keyword evidence="6" id="KW-1185">Reference proteome</keyword>
<feature type="region of interest" description="Disordered" evidence="3">
    <location>
        <begin position="57"/>
        <end position="79"/>
    </location>
</feature>
<dbReference type="InterPro" id="IPR013149">
    <property type="entry name" value="ADH-like_C"/>
</dbReference>
<dbReference type="PROSITE" id="PS01162">
    <property type="entry name" value="QOR_ZETA_CRYSTAL"/>
    <property type="match status" value="1"/>
</dbReference>
<dbReference type="Gene3D" id="3.90.180.10">
    <property type="entry name" value="Medium-chain alcohol dehydrogenases, catalytic domain"/>
    <property type="match status" value="1"/>
</dbReference>
<dbReference type="Gene3D" id="3.40.50.720">
    <property type="entry name" value="NAD(P)-binding Rossmann-like Domain"/>
    <property type="match status" value="1"/>
</dbReference>
<dbReference type="InterPro" id="IPR011032">
    <property type="entry name" value="GroES-like_sf"/>
</dbReference>
<evidence type="ECO:0000259" key="4">
    <source>
        <dbReference type="SMART" id="SM00829"/>
    </source>
</evidence>
<keyword evidence="1" id="KW-0521">NADP</keyword>
<dbReference type="KEGG" id="ock:EXM22_10035"/>
<dbReference type="AlphaFoldDB" id="A0A5C1QRQ6"/>
<dbReference type="Pfam" id="PF08240">
    <property type="entry name" value="ADH_N"/>
    <property type="match status" value="1"/>
</dbReference>
<evidence type="ECO:0000313" key="5">
    <source>
        <dbReference type="EMBL" id="QEN09899.1"/>
    </source>
</evidence>
<dbReference type="OrthoDB" id="9792162at2"/>
<dbReference type="GO" id="GO:0070402">
    <property type="term" value="F:NADPH binding"/>
    <property type="evidence" value="ECO:0007669"/>
    <property type="project" value="TreeGrafter"/>
</dbReference>
<dbReference type="InterPro" id="IPR020843">
    <property type="entry name" value="ER"/>
</dbReference>
<dbReference type="GO" id="GO:0008270">
    <property type="term" value="F:zinc ion binding"/>
    <property type="evidence" value="ECO:0007669"/>
    <property type="project" value="InterPro"/>
</dbReference>
<evidence type="ECO:0000256" key="2">
    <source>
        <dbReference type="ARBA" id="ARBA00023002"/>
    </source>
</evidence>
<protein>
    <submittedName>
        <fullName evidence="5">Alcohol dehydrogenase</fullName>
    </submittedName>
</protein>
<reference evidence="5 6" key="1">
    <citation type="submission" date="2019-02" db="EMBL/GenBank/DDBJ databases">
        <title>Complete Genome Sequence and Methylome Analysis of free living Spirochaetas.</title>
        <authorList>
            <person name="Fomenkov A."/>
            <person name="Dubinina G."/>
            <person name="Leshcheva N."/>
            <person name="Mikheeva N."/>
            <person name="Grabovich M."/>
            <person name="Vincze T."/>
            <person name="Roberts R.J."/>
        </authorList>
    </citation>
    <scope>NUCLEOTIDE SEQUENCE [LARGE SCALE GENOMIC DNA]</scope>
    <source>
        <strain evidence="5 6">K2</strain>
    </source>
</reference>